<evidence type="ECO:0000256" key="1">
    <source>
        <dbReference type="ARBA" id="ARBA00005854"/>
    </source>
</evidence>
<evidence type="ECO:0000259" key="5">
    <source>
        <dbReference type="Pfam" id="PF00389"/>
    </source>
</evidence>
<dbReference type="Pfam" id="PF02826">
    <property type="entry name" value="2-Hacid_dh_C"/>
    <property type="match status" value="1"/>
</dbReference>
<proteinExistence type="inferred from homology"/>
<dbReference type="PANTHER" id="PTHR43333:SF1">
    <property type="entry name" value="D-ISOMER SPECIFIC 2-HYDROXYACID DEHYDROGENASE NAD-BINDING DOMAIN-CONTAINING PROTEIN"/>
    <property type="match status" value="1"/>
</dbReference>
<dbReference type="Pfam" id="PF00389">
    <property type="entry name" value="2-Hacid_dh"/>
    <property type="match status" value="1"/>
</dbReference>
<reference evidence="7 8" key="1">
    <citation type="submission" date="2020-10" db="EMBL/GenBank/DDBJ databases">
        <title>Bacillus sp. HD4P25, an endophyte from a halophyte.</title>
        <authorList>
            <person name="Sun J.-Q."/>
        </authorList>
    </citation>
    <scope>NUCLEOTIDE SEQUENCE [LARGE SCALE GENOMIC DNA]</scope>
    <source>
        <strain evidence="7 8">YIM 93174</strain>
    </source>
</reference>
<keyword evidence="3" id="KW-0520">NAD</keyword>
<dbReference type="Proteomes" id="UP001516662">
    <property type="component" value="Unassembled WGS sequence"/>
</dbReference>
<feature type="domain" description="D-isomer specific 2-hydroxyacid dehydrogenase catalytic" evidence="5">
    <location>
        <begin position="7"/>
        <end position="308"/>
    </location>
</feature>
<dbReference type="RefSeq" id="WP_193539914.1">
    <property type="nucleotide sequence ID" value="NZ_JADCLJ010000025.1"/>
</dbReference>
<dbReference type="InterPro" id="IPR036291">
    <property type="entry name" value="NAD(P)-bd_dom_sf"/>
</dbReference>
<sequence>MSTRKIVITQDIDQKYYDQIKDIIPDWELIVGKEKEVWETHLQDAEIIAGWKKEVKEYSIDKDSKLRWLQAWSAGVNNLPLSQLESKNVYLTSANGVHAYPISETIFALMLGLTRKIHSYVRNQTEKKWHHDNLKLEIHEKTIGIIGVGEIGKETAKIAKAFGMKVLGLRHSGKPEQFVDEMYTPDQLNEILPHCDYVVITLPLTKETQQMFGKEQFNLMKPSSFLINIGRGEIVIESDLIAALQEGKIAGAGLDVFEKEPLSEESPLWDLENVIITPHTSGSTENYNKRVLENILIPNLKKYINGEALSINLVDYKKGY</sequence>
<keyword evidence="2 4" id="KW-0560">Oxidoreductase</keyword>
<gene>
    <name evidence="7" type="ORF">IMZ08_21610</name>
</gene>
<dbReference type="Gene3D" id="3.40.50.720">
    <property type="entry name" value="NAD(P)-binding Rossmann-like Domain"/>
    <property type="match status" value="2"/>
</dbReference>
<feature type="domain" description="D-isomer specific 2-hydroxyacid dehydrogenase NAD-binding" evidence="6">
    <location>
        <begin position="107"/>
        <end position="281"/>
    </location>
</feature>
<evidence type="ECO:0000259" key="6">
    <source>
        <dbReference type="Pfam" id="PF02826"/>
    </source>
</evidence>
<comment type="caution">
    <text evidence="7">The sequence shown here is derived from an EMBL/GenBank/DDBJ whole genome shotgun (WGS) entry which is preliminary data.</text>
</comment>
<dbReference type="SUPFAM" id="SSF52283">
    <property type="entry name" value="Formate/glycerate dehydrogenase catalytic domain-like"/>
    <property type="match status" value="1"/>
</dbReference>
<protein>
    <submittedName>
        <fullName evidence="7">D-2-hydroxyacid dehydrogenase</fullName>
    </submittedName>
</protein>
<evidence type="ECO:0000256" key="2">
    <source>
        <dbReference type="ARBA" id="ARBA00023002"/>
    </source>
</evidence>
<name>A0ABR9QQ76_9BACI</name>
<evidence type="ECO:0000256" key="4">
    <source>
        <dbReference type="RuleBase" id="RU003719"/>
    </source>
</evidence>
<evidence type="ECO:0000313" key="8">
    <source>
        <dbReference type="Proteomes" id="UP001516662"/>
    </source>
</evidence>
<organism evidence="7 8">
    <name type="scientific">Litchfieldia luteola</name>
    <dbReference type="NCBI Taxonomy" id="682179"/>
    <lineage>
        <taxon>Bacteria</taxon>
        <taxon>Bacillati</taxon>
        <taxon>Bacillota</taxon>
        <taxon>Bacilli</taxon>
        <taxon>Bacillales</taxon>
        <taxon>Bacillaceae</taxon>
        <taxon>Litchfieldia</taxon>
    </lineage>
</organism>
<comment type="similarity">
    <text evidence="1 4">Belongs to the D-isomer specific 2-hydroxyacid dehydrogenase family.</text>
</comment>
<dbReference type="CDD" id="cd05300">
    <property type="entry name" value="2-Hacid_dh_1"/>
    <property type="match status" value="1"/>
</dbReference>
<dbReference type="InterPro" id="IPR006139">
    <property type="entry name" value="D-isomer_2_OHA_DH_cat_dom"/>
</dbReference>
<dbReference type="EMBL" id="JADCLJ010000025">
    <property type="protein sequence ID" value="MBE4910641.1"/>
    <property type="molecule type" value="Genomic_DNA"/>
</dbReference>
<evidence type="ECO:0000256" key="3">
    <source>
        <dbReference type="ARBA" id="ARBA00023027"/>
    </source>
</evidence>
<dbReference type="PANTHER" id="PTHR43333">
    <property type="entry name" value="2-HACID_DH_C DOMAIN-CONTAINING PROTEIN"/>
    <property type="match status" value="1"/>
</dbReference>
<dbReference type="InterPro" id="IPR006140">
    <property type="entry name" value="D-isomer_DH_NAD-bd"/>
</dbReference>
<dbReference type="SUPFAM" id="SSF51735">
    <property type="entry name" value="NAD(P)-binding Rossmann-fold domains"/>
    <property type="match status" value="1"/>
</dbReference>
<evidence type="ECO:0000313" key="7">
    <source>
        <dbReference type="EMBL" id="MBE4910641.1"/>
    </source>
</evidence>
<keyword evidence="8" id="KW-1185">Reference proteome</keyword>
<accession>A0ABR9QQ76</accession>